<dbReference type="EMBL" id="FOLE01000020">
    <property type="protein sequence ID" value="SFD01216.1"/>
    <property type="molecule type" value="Genomic_DNA"/>
</dbReference>
<sequence length="583" mass="65005">MPSQNLLAQFTDPAEKQEAQALLQLVEADKIPALNQKAMLQTLQSVIAAKFLPSPLPDAQSDLGAAIKSSLLMQYENDKQDTQNIQQDAHNQARATNAQQEVVFEKAVIKENRTQDAQNIAQNRENLALRDQALSVIAGQMENLASQPEMANLLADFNLSQAQAAHPQIAEAFKDSPDKQALLLKATYLLEQLQARQDQPEVAALISQHRDSLQSLSQSYNQLADSYTLPKIELKKPDALARETARKLSNGASATELIEQPAAMVAALEQNGNIPRQSLHTEAFQAEMNDLAALTTENQEPLLTPETLEDLKQNVGSVMDVLPTAGFVRTIANGMRNNPQLNQGSAFVLKNLHCDENGQVEIPLQFASVQSSLVFTAEGQAMFPDLLQYNDLTGTLESGYRPLPYATPKLNDFQHIVQSKEFNQAYRQSLQKEMAEKHLSKPEEIVARGKQLYQELYRQKAASLQQQLPTFNASVLNEFAQKQIQVEKVAANYDFGNSLKGWNSQESRTLSPDLQEHQAAIDYMRVFANPLLSVRSRTKIAQTQDQLKGLKESDLNRKSAVKDPLFSKYFSRLEGKFDRDFTD</sequence>
<name>A0A1I1NUY7_9BACT</name>
<evidence type="ECO:0000313" key="2">
    <source>
        <dbReference type="Proteomes" id="UP000199514"/>
    </source>
</evidence>
<dbReference type="STRING" id="927664.SAMN05421780_1204"/>
<protein>
    <submittedName>
        <fullName evidence="1">Uncharacterized protein</fullName>
    </submittedName>
</protein>
<reference evidence="1 2" key="1">
    <citation type="submission" date="2016-10" db="EMBL/GenBank/DDBJ databases">
        <authorList>
            <person name="de Groot N.N."/>
        </authorList>
    </citation>
    <scope>NUCLEOTIDE SEQUENCE [LARGE SCALE GENOMIC DNA]</scope>
    <source>
        <strain evidence="1 2">DSM 6793</strain>
    </source>
</reference>
<proteinExistence type="predicted"/>
<evidence type="ECO:0000313" key="1">
    <source>
        <dbReference type="EMBL" id="SFD01216.1"/>
    </source>
</evidence>
<organism evidence="1 2">
    <name type="scientific">Flexibacter flexilis DSM 6793</name>
    <dbReference type="NCBI Taxonomy" id="927664"/>
    <lineage>
        <taxon>Bacteria</taxon>
        <taxon>Pseudomonadati</taxon>
        <taxon>Bacteroidota</taxon>
        <taxon>Cytophagia</taxon>
        <taxon>Cytophagales</taxon>
        <taxon>Flexibacteraceae</taxon>
        <taxon>Flexibacter</taxon>
    </lineage>
</organism>
<keyword evidence="2" id="KW-1185">Reference proteome</keyword>
<gene>
    <name evidence="1" type="ORF">SAMN05421780_1204</name>
</gene>
<dbReference type="Proteomes" id="UP000199514">
    <property type="component" value="Unassembled WGS sequence"/>
</dbReference>
<dbReference type="AlphaFoldDB" id="A0A1I1NUY7"/>
<dbReference type="RefSeq" id="WP_091516901.1">
    <property type="nucleotide sequence ID" value="NZ_FOLE01000020.1"/>
</dbReference>
<accession>A0A1I1NUY7</accession>